<sequence length="59" mass="7085">MISWSIITNNRCGYWAMSVVVTYVVNRKTTLRLFETMLWHTYFIIAYGYNYNKHQTVGE</sequence>
<evidence type="ECO:0000313" key="2">
    <source>
        <dbReference type="Proteomes" id="UP000635565"/>
    </source>
</evidence>
<comment type="caution">
    <text evidence="1">The sequence shown here is derived from an EMBL/GenBank/DDBJ whole genome shotgun (WGS) entry which is preliminary data.</text>
</comment>
<dbReference type="EMBL" id="BNJJ01000012">
    <property type="protein sequence ID" value="GHO86416.1"/>
    <property type="molecule type" value="Genomic_DNA"/>
</dbReference>
<reference evidence="1 2" key="1">
    <citation type="journal article" date="2021" name="Int. J. Syst. Evol. Microbiol.">
        <title>Reticulibacter mediterranei gen. nov., sp. nov., within the new family Reticulibacteraceae fam. nov., and Ktedonospora formicarum gen. nov., sp. nov., Ktedonobacter robiniae sp. nov., Dictyobacter formicarum sp. nov. and Dictyobacter arantiisoli sp. nov., belonging to the class Ktedonobacteria.</title>
        <authorList>
            <person name="Yabe S."/>
            <person name="Zheng Y."/>
            <person name="Wang C.M."/>
            <person name="Sakai Y."/>
            <person name="Abe K."/>
            <person name="Yokota A."/>
            <person name="Donadio S."/>
            <person name="Cavaletti L."/>
            <person name="Monciardini P."/>
        </authorList>
    </citation>
    <scope>NUCLEOTIDE SEQUENCE [LARGE SCALE GENOMIC DNA]</scope>
    <source>
        <strain evidence="1 2">SOSP1-9</strain>
    </source>
</reference>
<keyword evidence="2" id="KW-1185">Reference proteome</keyword>
<organism evidence="1 2">
    <name type="scientific">Dictyobacter formicarum</name>
    <dbReference type="NCBI Taxonomy" id="2778368"/>
    <lineage>
        <taxon>Bacteria</taxon>
        <taxon>Bacillati</taxon>
        <taxon>Chloroflexota</taxon>
        <taxon>Ktedonobacteria</taxon>
        <taxon>Ktedonobacterales</taxon>
        <taxon>Dictyobacteraceae</taxon>
        <taxon>Dictyobacter</taxon>
    </lineage>
</organism>
<dbReference type="Proteomes" id="UP000635565">
    <property type="component" value="Unassembled WGS sequence"/>
</dbReference>
<name>A0ABQ3VMU6_9CHLR</name>
<protein>
    <submittedName>
        <fullName evidence="1">Uncharacterized protein</fullName>
    </submittedName>
</protein>
<proteinExistence type="predicted"/>
<evidence type="ECO:0000313" key="1">
    <source>
        <dbReference type="EMBL" id="GHO86416.1"/>
    </source>
</evidence>
<gene>
    <name evidence="1" type="ORF">KSZ_44220</name>
</gene>
<accession>A0ABQ3VMU6</accession>